<dbReference type="RefSeq" id="XP_056509502.1">
    <property type="nucleotide sequence ID" value="XM_056656702.1"/>
</dbReference>
<evidence type="ECO:0000256" key="5">
    <source>
        <dbReference type="ARBA" id="ARBA00023242"/>
    </source>
</evidence>
<dbReference type="GO" id="GO:0017000">
    <property type="term" value="P:antibiotic biosynthetic process"/>
    <property type="evidence" value="ECO:0007669"/>
    <property type="project" value="UniProtKB-ARBA"/>
</dbReference>
<reference evidence="7" key="2">
    <citation type="journal article" date="2023" name="IMA Fungus">
        <title>Comparative genomic study of the Penicillium genus elucidates a diverse pangenome and 15 lateral gene transfer events.</title>
        <authorList>
            <person name="Petersen C."/>
            <person name="Sorensen T."/>
            <person name="Nielsen M.R."/>
            <person name="Sondergaard T.E."/>
            <person name="Sorensen J.L."/>
            <person name="Fitzpatrick D.A."/>
            <person name="Frisvad J.C."/>
            <person name="Nielsen K.L."/>
        </authorList>
    </citation>
    <scope>NUCLEOTIDE SEQUENCE</scope>
    <source>
        <strain evidence="7">IBT 34128</strain>
    </source>
</reference>
<gene>
    <name evidence="7" type="ORF">NUU61_006174</name>
</gene>
<keyword evidence="4" id="KW-0472">Membrane</keyword>
<protein>
    <submittedName>
        <fullName evidence="7">Uncharacterized protein</fullName>
    </submittedName>
</protein>
<dbReference type="InterPro" id="IPR008547">
    <property type="entry name" value="DUF829_TMEM53"/>
</dbReference>
<sequence length="312" mass="34710">MASDQTLFEPLHPVGDQIYLYEPQDTEDAPLGTTQAPALVILCTWLGGATPRRINKYVSQYRQIYPGSSLLLITTNFPDLSIRPFGMLRARLKPACQAITRILARPSNGTLRRTLLHMFSHGGCNVGLQMAEAMKEEADHGVAYFSSLQGIIFDCCPGDDTLQRAYGAALLSMPQTTMGQLLGKMLYPTLVVVTRLQHAGILYGVRDLRAQLNESTFGAHPRRLYIYSKEDVTVSWEDVKAHLEDARSRGYLADQVVFEHGSHCGLIMEDGSRYWTAVQKFWNGEDINDLVANSVPGASYNSIELKAPRSRL</sequence>
<evidence type="ECO:0000256" key="2">
    <source>
        <dbReference type="ARBA" id="ARBA00022692"/>
    </source>
</evidence>
<comment type="similarity">
    <text evidence="1">Belongs to the TMEM53 family.</text>
</comment>
<accession>A0A9W9K327</accession>
<organism evidence="7 8">
    <name type="scientific">Penicillium alfredii</name>
    <dbReference type="NCBI Taxonomy" id="1506179"/>
    <lineage>
        <taxon>Eukaryota</taxon>
        <taxon>Fungi</taxon>
        <taxon>Dikarya</taxon>
        <taxon>Ascomycota</taxon>
        <taxon>Pezizomycotina</taxon>
        <taxon>Eurotiomycetes</taxon>
        <taxon>Eurotiomycetidae</taxon>
        <taxon>Eurotiales</taxon>
        <taxon>Aspergillaceae</taxon>
        <taxon>Penicillium</taxon>
    </lineage>
</organism>
<dbReference type="GeneID" id="81395871"/>
<evidence type="ECO:0000256" key="3">
    <source>
        <dbReference type="ARBA" id="ARBA00022989"/>
    </source>
</evidence>
<keyword evidence="2" id="KW-0812">Transmembrane</keyword>
<keyword evidence="8" id="KW-1185">Reference proteome</keyword>
<comment type="caution">
    <text evidence="7">The sequence shown here is derived from an EMBL/GenBank/DDBJ whole genome shotgun (WGS) entry which is preliminary data.</text>
</comment>
<comment type="subcellular location">
    <subcellularLocation>
        <location evidence="6">Nucleus outer membrane</location>
        <topology evidence="6">Single-pass membrane protein</topology>
    </subcellularLocation>
</comment>
<evidence type="ECO:0000256" key="1">
    <source>
        <dbReference type="ARBA" id="ARBA00007387"/>
    </source>
</evidence>
<dbReference type="AlphaFoldDB" id="A0A9W9K327"/>
<dbReference type="Proteomes" id="UP001141434">
    <property type="component" value="Unassembled WGS sequence"/>
</dbReference>
<evidence type="ECO:0000313" key="7">
    <source>
        <dbReference type="EMBL" id="KAJ5091304.1"/>
    </source>
</evidence>
<keyword evidence="5" id="KW-0539">Nucleus</keyword>
<evidence type="ECO:0000256" key="4">
    <source>
        <dbReference type="ARBA" id="ARBA00023136"/>
    </source>
</evidence>
<dbReference type="InterPro" id="IPR029058">
    <property type="entry name" value="AB_hydrolase_fold"/>
</dbReference>
<evidence type="ECO:0000313" key="8">
    <source>
        <dbReference type="Proteomes" id="UP001141434"/>
    </source>
</evidence>
<dbReference type="PANTHER" id="PTHR12265">
    <property type="entry name" value="TRANSMEMBRANE PROTEIN 53"/>
    <property type="match status" value="1"/>
</dbReference>
<dbReference type="OrthoDB" id="77878at2759"/>
<dbReference type="GO" id="GO:0072330">
    <property type="term" value="P:monocarboxylic acid biosynthetic process"/>
    <property type="evidence" value="ECO:0007669"/>
    <property type="project" value="UniProtKB-ARBA"/>
</dbReference>
<keyword evidence="3" id="KW-1133">Transmembrane helix</keyword>
<proteinExistence type="inferred from homology"/>
<dbReference type="PANTHER" id="PTHR12265:SF30">
    <property type="entry name" value="TRANSMEMBRANE PROTEIN 53"/>
    <property type="match status" value="1"/>
</dbReference>
<evidence type="ECO:0000256" key="6">
    <source>
        <dbReference type="ARBA" id="ARBA00034303"/>
    </source>
</evidence>
<name>A0A9W9K327_9EURO</name>
<dbReference type="SUPFAM" id="SSF53474">
    <property type="entry name" value="alpha/beta-Hydrolases"/>
    <property type="match status" value="1"/>
</dbReference>
<dbReference type="GO" id="GO:0005640">
    <property type="term" value="C:nuclear outer membrane"/>
    <property type="evidence" value="ECO:0007669"/>
    <property type="project" value="UniProtKB-SubCell"/>
</dbReference>
<dbReference type="Pfam" id="PF05705">
    <property type="entry name" value="DUF829"/>
    <property type="match status" value="1"/>
</dbReference>
<dbReference type="EMBL" id="JAPMSZ010000009">
    <property type="protein sequence ID" value="KAJ5091304.1"/>
    <property type="molecule type" value="Genomic_DNA"/>
</dbReference>
<reference evidence="7" key="1">
    <citation type="submission" date="2022-11" db="EMBL/GenBank/DDBJ databases">
        <authorList>
            <person name="Petersen C."/>
        </authorList>
    </citation>
    <scope>NUCLEOTIDE SEQUENCE</scope>
    <source>
        <strain evidence="7">IBT 34128</strain>
    </source>
</reference>